<dbReference type="EMBL" id="FXTY01000003">
    <property type="protein sequence ID" value="SMP16530.1"/>
    <property type="molecule type" value="Genomic_DNA"/>
</dbReference>
<dbReference type="InterPro" id="IPR036812">
    <property type="entry name" value="NAD(P)_OxRdtase_dom_sf"/>
</dbReference>
<protein>
    <submittedName>
        <fullName evidence="2">D-threo-aldose 1-dehydrogenase</fullName>
    </submittedName>
</protein>
<sequence>MLNDTHRLALGTAALSGLYRPVSKSAVQDVLTTAWDNGIRYFDTAPHYGNGASEGLLGEFLRDKGGWVLSTKVGRVLTPDSNPSEVVNGFHNAWPFKQHFDFTYDGIMRSVEDSFQRLGLNRIDILFVHDIGDPDAGTNTKHHRAQLLDSGVKALEELKADGTVKAVGLGVNTVEICEELLGQFELDLILLAGRYTLLDQSARKRLFPLLRQHDVRLVIGGVFNSGILATGPRPGAHYNYAPASSEILEKVANLEAVCAQHDTALPAAAIQYPDQHPLVASTLIGTSKATSLKRNITQFNAPVPAALWEDFNTHGMIVADE</sequence>
<dbReference type="InterPro" id="IPR023210">
    <property type="entry name" value="NADP_OxRdtase_dom"/>
</dbReference>
<dbReference type="SUPFAM" id="SSF51430">
    <property type="entry name" value="NAD(P)-linked oxidoreductase"/>
    <property type="match status" value="1"/>
</dbReference>
<name>A0ABY1NSM6_9RHOB</name>
<evidence type="ECO:0000313" key="2">
    <source>
        <dbReference type="EMBL" id="SMP16530.1"/>
    </source>
</evidence>
<feature type="domain" description="NADP-dependent oxidoreductase" evidence="1">
    <location>
        <begin position="7"/>
        <end position="309"/>
    </location>
</feature>
<proteinExistence type="predicted"/>
<evidence type="ECO:0000313" key="3">
    <source>
        <dbReference type="Proteomes" id="UP001157961"/>
    </source>
</evidence>
<comment type="caution">
    <text evidence="2">The sequence shown here is derived from an EMBL/GenBank/DDBJ whole genome shotgun (WGS) entry which is preliminary data.</text>
</comment>
<dbReference type="Gene3D" id="3.20.20.100">
    <property type="entry name" value="NADP-dependent oxidoreductase domain"/>
    <property type="match status" value="1"/>
</dbReference>
<keyword evidence="3" id="KW-1185">Reference proteome</keyword>
<accession>A0ABY1NSM6</accession>
<dbReference type="PANTHER" id="PTHR42686">
    <property type="entry name" value="GH17980P-RELATED"/>
    <property type="match status" value="1"/>
</dbReference>
<organism evidence="2 3">
    <name type="scientific">Shimia sagamensis</name>
    <dbReference type="NCBI Taxonomy" id="1566352"/>
    <lineage>
        <taxon>Bacteria</taxon>
        <taxon>Pseudomonadati</taxon>
        <taxon>Pseudomonadota</taxon>
        <taxon>Alphaproteobacteria</taxon>
        <taxon>Rhodobacterales</taxon>
        <taxon>Roseobacteraceae</taxon>
    </lineage>
</organism>
<reference evidence="2 3" key="1">
    <citation type="submission" date="2017-05" db="EMBL/GenBank/DDBJ databases">
        <authorList>
            <person name="Varghese N."/>
            <person name="Submissions S."/>
        </authorList>
    </citation>
    <scope>NUCLEOTIDE SEQUENCE [LARGE SCALE GENOMIC DNA]</scope>
    <source>
        <strain evidence="2 3">DSM 29734</strain>
    </source>
</reference>
<dbReference type="RefSeq" id="WP_283425536.1">
    <property type="nucleotide sequence ID" value="NZ_FXTY01000003.1"/>
</dbReference>
<gene>
    <name evidence="2" type="ORF">SAMN06265373_10368</name>
</gene>
<dbReference type="Pfam" id="PF00248">
    <property type="entry name" value="Aldo_ket_red"/>
    <property type="match status" value="1"/>
</dbReference>
<dbReference type="InterPro" id="IPR020471">
    <property type="entry name" value="AKR"/>
</dbReference>
<evidence type="ECO:0000259" key="1">
    <source>
        <dbReference type="Pfam" id="PF00248"/>
    </source>
</evidence>
<dbReference type="PANTHER" id="PTHR42686:SF1">
    <property type="entry name" value="GH17980P-RELATED"/>
    <property type="match status" value="1"/>
</dbReference>
<dbReference type="Proteomes" id="UP001157961">
    <property type="component" value="Unassembled WGS sequence"/>
</dbReference>